<comment type="caution">
    <text evidence="3">The sequence shown here is derived from an EMBL/GenBank/DDBJ whole genome shotgun (WGS) entry which is preliminary data.</text>
</comment>
<reference evidence="3" key="1">
    <citation type="submission" date="2016-10" db="EMBL/GenBank/DDBJ databases">
        <title>Sequence of Gallionella enrichment culture.</title>
        <authorList>
            <person name="Poehlein A."/>
            <person name="Muehling M."/>
            <person name="Daniel R."/>
        </authorList>
    </citation>
    <scope>NUCLEOTIDE SEQUENCE</scope>
</reference>
<feature type="region of interest" description="Disordered" evidence="1">
    <location>
        <begin position="35"/>
        <end position="80"/>
    </location>
</feature>
<feature type="domain" description="Anti-sigma-28 factor FlgM C-terminal" evidence="2">
    <location>
        <begin position="80"/>
        <end position="132"/>
    </location>
</feature>
<protein>
    <submittedName>
        <fullName evidence="3">Anti-sigma-28 factor, FlgM</fullName>
    </submittedName>
</protein>
<organism evidence="3">
    <name type="scientific">mine drainage metagenome</name>
    <dbReference type="NCBI Taxonomy" id="410659"/>
    <lineage>
        <taxon>unclassified sequences</taxon>
        <taxon>metagenomes</taxon>
        <taxon>ecological metagenomes</taxon>
    </lineage>
</organism>
<proteinExistence type="predicted"/>
<feature type="compositionally biased region" description="Polar residues" evidence="1">
    <location>
        <begin position="35"/>
        <end position="50"/>
    </location>
</feature>
<dbReference type="InterPro" id="IPR031316">
    <property type="entry name" value="FlgM_C"/>
</dbReference>
<dbReference type="AlphaFoldDB" id="A0A1J5Q2T0"/>
<gene>
    <name evidence="3" type="ORF">GALL_441750</name>
</gene>
<sequence length="146" mass="14403">MGRGDLPKISHRGLKSELAVPLKLATGESAIMIPVQNTPNSASPATSGTVATARHGGASTGLSASGAAATGAGSQAVTEQVSISTTGRMMNLASMQGATPPASDARIAGLQAAVRSGQYVADPQRIARGLLQDSQALLGASKPAGN</sequence>
<dbReference type="Pfam" id="PF04316">
    <property type="entry name" value="FlgM"/>
    <property type="match status" value="1"/>
</dbReference>
<name>A0A1J5Q2T0_9ZZZZ</name>
<feature type="compositionally biased region" description="Low complexity" evidence="1">
    <location>
        <begin position="56"/>
        <end position="74"/>
    </location>
</feature>
<evidence type="ECO:0000256" key="1">
    <source>
        <dbReference type="SAM" id="MobiDB-lite"/>
    </source>
</evidence>
<evidence type="ECO:0000259" key="2">
    <source>
        <dbReference type="Pfam" id="PF04316"/>
    </source>
</evidence>
<dbReference type="EMBL" id="MLJW01002598">
    <property type="protein sequence ID" value="OIQ74180.1"/>
    <property type="molecule type" value="Genomic_DNA"/>
</dbReference>
<dbReference type="InterPro" id="IPR035890">
    <property type="entry name" value="Anti-sigma-28_factor_FlgM_sf"/>
</dbReference>
<dbReference type="SUPFAM" id="SSF101498">
    <property type="entry name" value="Anti-sigma factor FlgM"/>
    <property type="match status" value="1"/>
</dbReference>
<accession>A0A1J5Q2T0</accession>
<evidence type="ECO:0000313" key="3">
    <source>
        <dbReference type="EMBL" id="OIQ74180.1"/>
    </source>
</evidence>